<evidence type="ECO:0008006" key="8">
    <source>
        <dbReference type="Google" id="ProtNLM"/>
    </source>
</evidence>
<keyword evidence="4 5" id="KW-0472">Membrane</keyword>
<dbReference type="GO" id="GO:0016020">
    <property type="term" value="C:membrane"/>
    <property type="evidence" value="ECO:0007669"/>
    <property type="project" value="UniProtKB-SubCell"/>
</dbReference>
<dbReference type="AlphaFoldDB" id="A0A449ACE9"/>
<proteinExistence type="predicted"/>
<evidence type="ECO:0000256" key="4">
    <source>
        <dbReference type="ARBA" id="ARBA00023136"/>
    </source>
</evidence>
<evidence type="ECO:0000256" key="5">
    <source>
        <dbReference type="SAM" id="Phobius"/>
    </source>
</evidence>
<keyword evidence="2 5" id="KW-0812">Transmembrane</keyword>
<feature type="transmembrane region" description="Helical" evidence="5">
    <location>
        <begin position="100"/>
        <end position="116"/>
    </location>
</feature>
<feature type="transmembrane region" description="Helical" evidence="5">
    <location>
        <begin position="136"/>
        <end position="155"/>
    </location>
</feature>
<sequence length="426" mass="50172">MNKTILLWFQKYYQKLFLVLFMLILIINTLYSFDYKSWIWTGEISTWQKIIGISISLSAILGVLSVVFFAMHKNIAYILGISNAILYALFAFSFGLAIDGFINFVIYIPIMFLTWYKTTRIKNSNNLFESFRSNIYSTSFFGFLTVLLTISFYYANPLVNKFVLNLLGKDGIEVYGNNFKYFTAGNILISLISALSIVALTMMVMGFRDSWIIWIIKNFVSFAFFGGIGFVNITTLLINVIYMLISLHLFLITTNKRKISIAFSHQFALLELKEFFNKHNFEIYEADFYDLEDSNQNEYKKHLKESLKLVKASQFTKYNVFNNYLLDDILALDEIKIKSFYEKLTWKYLKLRYKISLAMQNKLDYIFILPNSESYYAYKNKTNWRKFAKEVIYFEDSLISNVVIEKLDALLTKQEQSNFKKYFTKR</sequence>
<evidence type="ECO:0000256" key="3">
    <source>
        <dbReference type="ARBA" id="ARBA00022989"/>
    </source>
</evidence>
<evidence type="ECO:0000256" key="1">
    <source>
        <dbReference type="ARBA" id="ARBA00004141"/>
    </source>
</evidence>
<organism evidence="6 7">
    <name type="scientific">Mycoplasmopsis bovirhinis</name>
    <dbReference type="NCBI Taxonomy" id="29553"/>
    <lineage>
        <taxon>Bacteria</taxon>
        <taxon>Bacillati</taxon>
        <taxon>Mycoplasmatota</taxon>
        <taxon>Mycoplasmoidales</taxon>
        <taxon>Metamycoplasmataceae</taxon>
        <taxon>Mycoplasmopsis</taxon>
    </lineage>
</organism>
<feature type="transmembrane region" description="Helical" evidence="5">
    <location>
        <begin position="12"/>
        <end position="31"/>
    </location>
</feature>
<dbReference type="GO" id="GO:0034257">
    <property type="term" value="F:nicotinamide riboside transmembrane transporter activity"/>
    <property type="evidence" value="ECO:0007669"/>
    <property type="project" value="InterPro"/>
</dbReference>
<evidence type="ECO:0000313" key="6">
    <source>
        <dbReference type="EMBL" id="VEU62674.1"/>
    </source>
</evidence>
<evidence type="ECO:0000256" key="2">
    <source>
        <dbReference type="ARBA" id="ARBA00022692"/>
    </source>
</evidence>
<dbReference type="InterPro" id="IPR006419">
    <property type="entry name" value="NMN_transpt_PnuC"/>
</dbReference>
<comment type="subcellular location">
    <subcellularLocation>
        <location evidence="1">Membrane</location>
        <topology evidence="1">Multi-pass membrane protein</topology>
    </subcellularLocation>
</comment>
<dbReference type="EMBL" id="LR214972">
    <property type="protein sequence ID" value="VEU62674.1"/>
    <property type="molecule type" value="Genomic_DNA"/>
</dbReference>
<keyword evidence="3 5" id="KW-1133">Transmembrane helix</keyword>
<keyword evidence="7" id="KW-1185">Reference proteome</keyword>
<feature type="transmembrane region" description="Helical" evidence="5">
    <location>
        <begin position="75"/>
        <end position="94"/>
    </location>
</feature>
<gene>
    <name evidence="6" type="ORF">NCTC10118_00096</name>
</gene>
<evidence type="ECO:0000313" key="7">
    <source>
        <dbReference type="Proteomes" id="UP000289952"/>
    </source>
</evidence>
<feature type="transmembrane region" description="Helical" evidence="5">
    <location>
        <begin position="181"/>
        <end position="204"/>
    </location>
</feature>
<name>A0A449ACE9_9BACT</name>
<protein>
    <recommendedName>
        <fullName evidence="8">Transporter</fullName>
    </recommendedName>
</protein>
<reference evidence="6 7" key="1">
    <citation type="submission" date="2019-01" db="EMBL/GenBank/DDBJ databases">
        <authorList>
            <consortium name="Pathogen Informatics"/>
        </authorList>
    </citation>
    <scope>NUCLEOTIDE SEQUENCE [LARGE SCALE GENOMIC DNA]</scope>
    <source>
        <strain evidence="6 7">NCTC10118</strain>
    </source>
</reference>
<dbReference type="RefSeq" id="WP_223213744.1">
    <property type="nucleotide sequence ID" value="NZ_LR214972.1"/>
</dbReference>
<accession>A0A449ACE9</accession>
<dbReference type="Pfam" id="PF04973">
    <property type="entry name" value="NMN_transporter"/>
    <property type="match status" value="1"/>
</dbReference>
<feature type="transmembrane region" description="Helical" evidence="5">
    <location>
        <begin position="51"/>
        <end position="70"/>
    </location>
</feature>
<dbReference type="Proteomes" id="UP000289952">
    <property type="component" value="Chromosome"/>
</dbReference>